<comment type="similarity">
    <text evidence="3">Belongs to the TmcAL family.</text>
</comment>
<evidence type="ECO:0000313" key="4">
    <source>
        <dbReference type="EMBL" id="ONK26351.1"/>
    </source>
</evidence>
<dbReference type="Proteomes" id="UP000188600">
    <property type="component" value="Unassembled WGS sequence"/>
</dbReference>
<keyword evidence="3" id="KW-0820">tRNA-binding</keyword>
<dbReference type="SUPFAM" id="SSF52374">
    <property type="entry name" value="Nucleotidylyl transferase"/>
    <property type="match status" value="1"/>
</dbReference>
<reference evidence="6 7" key="1">
    <citation type="submission" date="2016-12" db="EMBL/GenBank/DDBJ databases">
        <authorList>
            <person name="Gulvik C.A."/>
        </authorList>
    </citation>
    <scope>NUCLEOTIDE SEQUENCE [LARGE SCALE GENOMIC DNA]</scope>
    <source>
        <strain evidence="5 7">12-5202</strain>
        <strain evidence="4 6">12-5291</strain>
    </source>
</reference>
<dbReference type="InterPro" id="IPR014729">
    <property type="entry name" value="Rossmann-like_a/b/a_fold"/>
</dbReference>
<organism evidence="4 6">
    <name type="scientific">Streptococcus azizii</name>
    <dbReference type="NCBI Taxonomy" id="1579424"/>
    <lineage>
        <taxon>Bacteria</taxon>
        <taxon>Bacillati</taxon>
        <taxon>Bacillota</taxon>
        <taxon>Bacilli</taxon>
        <taxon>Lactobacillales</taxon>
        <taxon>Streptococcaceae</taxon>
        <taxon>Streptococcus</taxon>
    </lineage>
</organism>
<comment type="function">
    <text evidence="3">Catalyzes the formation of N(4)-acetylcytidine (ac(4)C) at the wobble position of elongator tRNA(Met), using acetate and ATP as substrates. First activates an acetate ion to form acetyladenylate (Ac-AMP) and then transfers the acetyl group to tRNA to form ac(4)C34.</text>
</comment>
<dbReference type="PANTHER" id="PTHR37825">
    <property type="entry name" value="TRNA(MET) CYTIDINE ACETATE LIGASE"/>
    <property type="match status" value="1"/>
</dbReference>
<keyword evidence="3" id="KW-0694">RNA-binding</keyword>
<dbReference type="PANTHER" id="PTHR37825:SF1">
    <property type="entry name" value="TRNA(MET) CYTIDINE ACETATE LIGASE"/>
    <property type="match status" value="1"/>
</dbReference>
<dbReference type="GO" id="GO:0000049">
    <property type="term" value="F:tRNA binding"/>
    <property type="evidence" value="ECO:0007669"/>
    <property type="project" value="UniProtKB-KW"/>
</dbReference>
<dbReference type="GO" id="GO:0005737">
    <property type="term" value="C:cytoplasm"/>
    <property type="evidence" value="ECO:0007669"/>
    <property type="project" value="UniProtKB-SubCell"/>
</dbReference>
<keyword evidence="3" id="KW-0547">Nucleotide-binding</keyword>
<dbReference type="Pfam" id="PF05636">
    <property type="entry name" value="HIGH_NTase1"/>
    <property type="match status" value="1"/>
</dbReference>
<dbReference type="EMBL" id="MSPT01000016">
    <property type="protein sequence ID" value="ONK26351.1"/>
    <property type="molecule type" value="Genomic_DNA"/>
</dbReference>
<gene>
    <name evidence="3" type="primary">tmcAL</name>
    <name evidence="5" type="ORF">BVE84_05785</name>
    <name evidence="4" type="ORF">BVE86_07725</name>
</gene>
<protein>
    <recommendedName>
        <fullName evidence="3">tRNA(Met) cytidine acetate ligase</fullName>
        <ecNumber evidence="3">6.3.4.-</ecNumber>
    </recommendedName>
</protein>
<sequence length="366" mass="40591">MTITGIIAEFNPFHNGHAHLLSQAKGVKIIAMSGNFTQRGEPAVVDKWIRAEMALENGADLVVELPFLVSVQAADFFAKGAVDILARLGIERLTFGTEEPLDYGKIARLYEKKQDEMADFLAHLPDSLSYPEKTQAMWEAFAGLTFSGNTPNHVLGLAYAKAVAGSGIALHPIQRKGAGFHSLDSHLEFASAAALRKQIDNADFVKAFSPSAEWIMQAPHVSWIDYFPYLRYQILTNPDLTGVYQVNQEIASRIKEGVKTATSIEDLLEKVATKRYTKARIRRLLTYILVQARETPLPEAIHILGFTEKGRQHLAGLKQQVPLVSRVGKEPWDSLTQQADRIYQLGHPDLLEQNIGRVPIGVARKA</sequence>
<feature type="binding site" evidence="3">
    <location>
        <position position="175"/>
    </location>
    <ligand>
        <name>ATP</name>
        <dbReference type="ChEBI" id="CHEBI:30616"/>
    </ligand>
</feature>
<dbReference type="GO" id="GO:0006400">
    <property type="term" value="P:tRNA modification"/>
    <property type="evidence" value="ECO:0007669"/>
    <property type="project" value="UniProtKB-UniRule"/>
</dbReference>
<feature type="binding site" evidence="3">
    <location>
        <position position="152"/>
    </location>
    <ligand>
        <name>ATP</name>
        <dbReference type="ChEBI" id="CHEBI:30616"/>
    </ligand>
</feature>
<proteinExistence type="inferred from homology"/>
<feature type="binding site" evidence="3">
    <location>
        <position position="96"/>
    </location>
    <ligand>
        <name>ATP</name>
        <dbReference type="ChEBI" id="CHEBI:30616"/>
    </ligand>
</feature>
<dbReference type="GO" id="GO:0005524">
    <property type="term" value="F:ATP binding"/>
    <property type="evidence" value="ECO:0007669"/>
    <property type="project" value="UniProtKB-KW"/>
</dbReference>
<comment type="catalytic activity">
    <reaction evidence="3">
        <text>cytidine(34) in elongator tRNA(Met) + acetate + ATP = N(4)-acetylcytidine(34) in elongator tRNA(Met) + AMP + diphosphate</text>
        <dbReference type="Rhea" id="RHEA:58144"/>
        <dbReference type="Rhea" id="RHEA-COMP:10693"/>
        <dbReference type="Rhea" id="RHEA-COMP:10694"/>
        <dbReference type="ChEBI" id="CHEBI:30089"/>
        <dbReference type="ChEBI" id="CHEBI:30616"/>
        <dbReference type="ChEBI" id="CHEBI:33019"/>
        <dbReference type="ChEBI" id="CHEBI:74900"/>
        <dbReference type="ChEBI" id="CHEBI:82748"/>
        <dbReference type="ChEBI" id="CHEBI:456215"/>
    </reaction>
</comment>
<evidence type="ECO:0000256" key="1">
    <source>
        <dbReference type="ARBA" id="ARBA00022598"/>
    </source>
</evidence>
<dbReference type="HAMAP" id="MF_01539">
    <property type="entry name" value="TmcAL"/>
    <property type="match status" value="1"/>
</dbReference>
<keyword evidence="3" id="KW-0067">ATP-binding</keyword>
<keyword evidence="1 3" id="KW-0436">Ligase</keyword>
<evidence type="ECO:0000313" key="5">
    <source>
        <dbReference type="EMBL" id="ONK29098.1"/>
    </source>
</evidence>
<dbReference type="AlphaFoldDB" id="A0AB36JL30"/>
<comment type="caution">
    <text evidence="4">The sequence shown here is derived from an EMBL/GenBank/DDBJ whole genome shotgun (WGS) entry which is preliminary data.</text>
</comment>
<dbReference type="EC" id="6.3.4.-" evidence="3"/>
<dbReference type="NCBIfam" id="NF010191">
    <property type="entry name" value="PRK13670.1"/>
    <property type="match status" value="1"/>
</dbReference>
<keyword evidence="3" id="KW-0963">Cytoplasm</keyword>
<feature type="binding site" evidence="3">
    <location>
        <begin position="7"/>
        <end position="20"/>
    </location>
    <ligand>
        <name>ATP</name>
        <dbReference type="ChEBI" id="CHEBI:30616"/>
    </ligand>
</feature>
<dbReference type="Gene3D" id="3.40.50.620">
    <property type="entry name" value="HUPs"/>
    <property type="match status" value="1"/>
</dbReference>
<keyword evidence="7" id="KW-1185">Reference proteome</keyword>
<dbReference type="Proteomes" id="UP000188946">
    <property type="component" value="Unassembled WGS sequence"/>
</dbReference>
<keyword evidence="2 3" id="KW-0819">tRNA processing</keyword>
<accession>A0AB36JL30</accession>
<dbReference type="RefSeq" id="WP_076996117.1">
    <property type="nucleotide sequence ID" value="NZ_MSPR01000009.1"/>
</dbReference>
<evidence type="ECO:0000313" key="6">
    <source>
        <dbReference type="Proteomes" id="UP000188600"/>
    </source>
</evidence>
<dbReference type="GO" id="GO:0016879">
    <property type="term" value="F:ligase activity, forming carbon-nitrogen bonds"/>
    <property type="evidence" value="ECO:0007669"/>
    <property type="project" value="UniProtKB-UniRule"/>
</dbReference>
<evidence type="ECO:0000256" key="3">
    <source>
        <dbReference type="HAMAP-Rule" id="MF_01539"/>
    </source>
</evidence>
<evidence type="ECO:0000256" key="2">
    <source>
        <dbReference type="ARBA" id="ARBA00022694"/>
    </source>
</evidence>
<dbReference type="InterPro" id="IPR008513">
    <property type="entry name" value="tRNA(Met)_cyd_acetate_ligase"/>
</dbReference>
<name>A0AB36JL30_9STRE</name>
<comment type="caution">
    <text evidence="3">Lacks conserved residue(s) required for the propagation of feature annotation.</text>
</comment>
<evidence type="ECO:0000313" key="7">
    <source>
        <dbReference type="Proteomes" id="UP000188946"/>
    </source>
</evidence>
<dbReference type="EMBL" id="MSPR01000009">
    <property type="protein sequence ID" value="ONK29098.1"/>
    <property type="molecule type" value="Genomic_DNA"/>
</dbReference>
<comment type="subcellular location">
    <subcellularLocation>
        <location evidence="3">Cytoplasm</location>
    </subcellularLocation>
</comment>